<protein>
    <submittedName>
        <fullName evidence="2">CDP-glucose 4,6-dehydratase</fullName>
    </submittedName>
</protein>
<comment type="caution">
    <text evidence="2">The sequence shown here is derived from an EMBL/GenBank/DDBJ whole genome shotgun (WGS) entry which is preliminary data.</text>
</comment>
<proteinExistence type="predicted"/>
<dbReference type="SUPFAM" id="SSF51735">
    <property type="entry name" value="NAD(P)-binding Rossmann-fold domains"/>
    <property type="match status" value="1"/>
</dbReference>
<dbReference type="Gene3D" id="3.40.50.720">
    <property type="entry name" value="NAD(P)-binding Rossmann-like Domain"/>
    <property type="match status" value="1"/>
</dbReference>
<dbReference type="EMBL" id="MGHD01000003">
    <property type="protein sequence ID" value="OGM60680.1"/>
    <property type="molecule type" value="Genomic_DNA"/>
</dbReference>
<dbReference type="InterPro" id="IPR013445">
    <property type="entry name" value="CDP_4_6_deHydtase"/>
</dbReference>
<dbReference type="STRING" id="1802517.A2892_01375"/>
<organism evidence="2 3">
    <name type="scientific">Candidatus Woesebacteria bacterium RIFCSPLOWO2_01_FULL_39_10b</name>
    <dbReference type="NCBI Taxonomy" id="1802517"/>
    <lineage>
        <taxon>Bacteria</taxon>
        <taxon>Candidatus Woeseibacteriota</taxon>
    </lineage>
</organism>
<dbReference type="CDD" id="cd05252">
    <property type="entry name" value="CDP_GD_SDR_e"/>
    <property type="match status" value="1"/>
</dbReference>
<dbReference type="Gene3D" id="3.90.25.10">
    <property type="entry name" value="UDP-galactose 4-epimerase, domain 1"/>
    <property type="match status" value="1"/>
</dbReference>
<dbReference type="PANTHER" id="PTHR43000">
    <property type="entry name" value="DTDP-D-GLUCOSE 4,6-DEHYDRATASE-RELATED"/>
    <property type="match status" value="1"/>
</dbReference>
<dbReference type="Proteomes" id="UP000176404">
    <property type="component" value="Unassembled WGS sequence"/>
</dbReference>
<name>A0A1F8B9R7_9BACT</name>
<feature type="domain" description="NAD(P)-binding" evidence="1">
    <location>
        <begin position="15"/>
        <end position="324"/>
    </location>
</feature>
<evidence type="ECO:0000313" key="3">
    <source>
        <dbReference type="Proteomes" id="UP000176404"/>
    </source>
</evidence>
<reference evidence="2 3" key="1">
    <citation type="journal article" date="2016" name="Nat. Commun.">
        <title>Thousands of microbial genomes shed light on interconnected biogeochemical processes in an aquifer system.</title>
        <authorList>
            <person name="Anantharaman K."/>
            <person name="Brown C.T."/>
            <person name="Hug L.A."/>
            <person name="Sharon I."/>
            <person name="Castelle C.J."/>
            <person name="Probst A.J."/>
            <person name="Thomas B.C."/>
            <person name="Singh A."/>
            <person name="Wilkins M.J."/>
            <person name="Karaoz U."/>
            <person name="Brodie E.L."/>
            <person name="Williams K.H."/>
            <person name="Hubbard S.S."/>
            <person name="Banfield J.F."/>
        </authorList>
    </citation>
    <scope>NUCLEOTIDE SEQUENCE [LARGE SCALE GENOMIC DNA]</scope>
</reference>
<dbReference type="InterPro" id="IPR036291">
    <property type="entry name" value="NAD(P)-bd_dom_sf"/>
</dbReference>
<accession>A0A1F8B9R7</accession>
<dbReference type="InterPro" id="IPR016040">
    <property type="entry name" value="NAD(P)-bd_dom"/>
</dbReference>
<evidence type="ECO:0000259" key="1">
    <source>
        <dbReference type="Pfam" id="PF16363"/>
    </source>
</evidence>
<evidence type="ECO:0000313" key="2">
    <source>
        <dbReference type="EMBL" id="OGM60680.1"/>
    </source>
</evidence>
<dbReference type="NCBIfam" id="TIGR02622">
    <property type="entry name" value="CDP_4_6_dhtase"/>
    <property type="match status" value="1"/>
</dbReference>
<dbReference type="AlphaFoldDB" id="A0A1F8B9R7"/>
<sequence length="356" mass="40157">MVKVNKNFWRNKRVLITGHTGFKGGWLSLWLQDLGSEVVGYSLKPPTKPSLFEAAEVGKEMRSVDGDVRDLAKLTRVLRKEKPEIVIHLAGQPIVRLSYEDPILTYTTNVVGTVNLLEAVRNTPSVVSVVCITSDKCYENKGWVWGYREIDGLGGRDPYSSSKAGAELVISAYRSSFFAEGSGVALASARAGNVIGGGDWAKDRLVPDIVRGFGKKEEVLIRNPKSTRPWQHVMEPLSGYLMLAQKLYEKGGSFAEAWNFGPDGDNAKSVSYIANYLAKKWEKGAFWKTDGKVHPHEDMYLSLDNSKAKRKLGWYPRLSLDETLNWIVEWYRTYQCGRNVRAKTLEQINRYEKVRK</sequence>
<gene>
    <name evidence="2" type="ORF">A2892_01375</name>
</gene>
<dbReference type="Pfam" id="PF16363">
    <property type="entry name" value="GDP_Man_Dehyd"/>
    <property type="match status" value="1"/>
</dbReference>